<evidence type="ECO:0000256" key="3">
    <source>
        <dbReference type="ARBA" id="ARBA00022737"/>
    </source>
</evidence>
<feature type="transmembrane region" description="Helical" evidence="6">
    <location>
        <begin position="1362"/>
        <end position="1384"/>
    </location>
</feature>
<keyword evidence="3" id="KW-0677">Repeat</keyword>
<sequence>MAGSMDWGGQTTGRGGGGCGNSRVQVTTHLPSPSTYSDQSEPGLNVEAEEGGGLPPSPAGYQDSCESWLASAWVGGHHQVEPKAYSPTKEWSGALKEFESSICDIEEGLQRIARKLETKATHIAVAMKDLQWVWDELDCWHQRMALLEAAMQDYEGQHPERAPGLGEAAFTLAQLYNVLRSQAERRTAKLRRAESLMEQYESRRRFVLKWVEKAQAVDADDIGAHQALLEQSSEVLAGLEAMVECVDALSEACSVERLVQQVSELDQRTTTQHGTLQARLRRLCGPSKDELAAMEAEFQLLESQLSSPALNACGQAPQLALRRRLLDKLSTLAEQVARLPRAGTCSVLREAIVHLQDVTEQQCAALQAALAKAEWRAGETRRLQTLAAEAEEELWILGASKHGDAPRVGVRKLALARRIRGYWECIAGLTAKGDLVRRRSRHPATMRKSGPPLTLPPLVEAEEEWENGNCGMVHPAGCGSPSANADDASLDRDIGFFQALTPEALLAAVERIVQERGGEVAPELVDASQAAADVPSPPPLAAPPPIPKENRGSEEEDFANTETPPLDFTAAAAVAASNPLTAPMVEADNVGVLPELANGGALIISRCVKQAIRDNSPTRTAPSPSGARDRPTQFDARPPPKALADACKANSDLEPAFADSGADVATSVEQRAASKGTGVRRQAETPAPSDILDGEPKRGDAGLRDDAGAAETNDAKDLGPHRAPAAAPTAAAAAAEGKCTAEAEGSPPGPLALARMCEDFEGWLARLEHRVSARDSVRRLELPQSRDELNTFVAVQHEVQQGLTRLEELKVRHRQLLCSGDPGTVAMQRPRVQACNHRWVGLKKVVATIIKTLRRSVAQWEEFEGACKDLMVWLTETDLRLTNLERFGECEAQARSDQLRAFQEELSKRQETLNSLRKQAERLGEVGPAGHRLEEALKYFTETSVRVTRYLGRSANISMPPDSGEGEGSPPETSGAAHVTEPRTSGEPNGPGCRQSQILKPERSCRPHETRVSHHHQPPASPLVVISGSVIGDTSLSPLGFRNSPVPGHRNPKAVTPTGDVAGRCRHLTSTPVEDASRKTSEEASGEELLYMGPAEHDCSAEWRRDYELASSRESLASDARTASASEDSQESGASARTLAELSFARESPSSLDWSLRPVHVRKGSPSLSLEWDSYDVRVAPGGELLGENSLGLAPTEAMPSPEKGDAVNSRASGACEQAEKKACRNEGKRICKSTVGDVGVWMDGAEATSHENHLFLRKKESTHISQLQEQGADASCSPSEPSFERTELHDDDDGGGGGDVNLAHLLERGEGPWLGPRRPSPCAAIWWRARSPPWRWRASGWRCPWADICRALWALRSLPRLLVVMLAAAGFLLWAGCISIGGVPRLPPS</sequence>
<feature type="region of interest" description="Disordered" evidence="5">
    <location>
        <begin position="1117"/>
        <end position="1137"/>
    </location>
</feature>
<dbReference type="PANTHER" id="PTHR14514:SF7">
    <property type="entry name" value="KASH DOMAIN-CONTAINING PROTEIN"/>
    <property type="match status" value="1"/>
</dbReference>
<feature type="region of interest" description="Disordered" evidence="5">
    <location>
        <begin position="526"/>
        <end position="562"/>
    </location>
</feature>
<name>A0AAJ7X323_PETMA</name>
<feature type="region of interest" description="Disordered" evidence="5">
    <location>
        <begin position="1267"/>
        <end position="1301"/>
    </location>
</feature>
<keyword evidence="7" id="KW-1185">Reference proteome</keyword>
<keyword evidence="2" id="KW-0597">Phosphoprotein</keyword>
<accession>A0AAJ7X323</accession>
<protein>
    <submittedName>
        <fullName evidence="8">Nesprin-2-like isoform X2</fullName>
    </submittedName>
</protein>
<feature type="compositionally biased region" description="Pro residues" evidence="5">
    <location>
        <begin position="535"/>
        <end position="547"/>
    </location>
</feature>
<dbReference type="GO" id="GO:0031965">
    <property type="term" value="C:nuclear membrane"/>
    <property type="evidence" value="ECO:0007669"/>
    <property type="project" value="UniProtKB-SubCell"/>
</dbReference>
<keyword evidence="4 6" id="KW-0472">Membrane</keyword>
<keyword evidence="6" id="KW-0812">Transmembrane</keyword>
<dbReference type="Proteomes" id="UP001318040">
    <property type="component" value="Chromosome 31"/>
</dbReference>
<keyword evidence="6" id="KW-1133">Transmembrane helix</keyword>
<dbReference type="RefSeq" id="XP_032819694.1">
    <property type="nucleotide sequence ID" value="XM_032963803.1"/>
</dbReference>
<evidence type="ECO:0000313" key="7">
    <source>
        <dbReference type="Proteomes" id="UP001318040"/>
    </source>
</evidence>
<dbReference type="Gene3D" id="1.20.58.60">
    <property type="match status" value="1"/>
</dbReference>
<feature type="region of interest" description="Disordered" evidence="5">
    <location>
        <begin position="660"/>
        <end position="730"/>
    </location>
</feature>
<evidence type="ECO:0000256" key="4">
    <source>
        <dbReference type="ARBA" id="ARBA00023136"/>
    </source>
</evidence>
<dbReference type="InterPro" id="IPR018159">
    <property type="entry name" value="Spectrin/alpha-actinin"/>
</dbReference>
<feature type="compositionally biased region" description="Polar residues" evidence="5">
    <location>
        <begin position="614"/>
        <end position="623"/>
    </location>
</feature>
<evidence type="ECO:0000256" key="5">
    <source>
        <dbReference type="SAM" id="MobiDB-lite"/>
    </source>
</evidence>
<organism evidence="7 8">
    <name type="scientific">Petromyzon marinus</name>
    <name type="common">Sea lamprey</name>
    <dbReference type="NCBI Taxonomy" id="7757"/>
    <lineage>
        <taxon>Eukaryota</taxon>
        <taxon>Metazoa</taxon>
        <taxon>Chordata</taxon>
        <taxon>Craniata</taxon>
        <taxon>Vertebrata</taxon>
        <taxon>Cyclostomata</taxon>
        <taxon>Hyperoartia</taxon>
        <taxon>Petromyzontiformes</taxon>
        <taxon>Petromyzontidae</taxon>
        <taxon>Petromyzon</taxon>
    </lineage>
</organism>
<feature type="region of interest" description="Disordered" evidence="5">
    <location>
        <begin position="1041"/>
        <end position="1088"/>
    </location>
</feature>
<feature type="compositionally biased region" description="Polar residues" evidence="5">
    <location>
        <begin position="1121"/>
        <end position="1135"/>
    </location>
</feature>
<evidence type="ECO:0000313" key="8">
    <source>
        <dbReference type="RefSeq" id="XP_032819694.1"/>
    </source>
</evidence>
<reference evidence="8" key="1">
    <citation type="submission" date="2025-08" db="UniProtKB">
        <authorList>
            <consortium name="RefSeq"/>
        </authorList>
    </citation>
    <scope>IDENTIFICATION</scope>
    <source>
        <tissue evidence="8">Sperm</tissue>
    </source>
</reference>
<comment type="subcellular location">
    <subcellularLocation>
        <location evidence="1">Endomembrane system</location>
    </subcellularLocation>
</comment>
<evidence type="ECO:0000256" key="2">
    <source>
        <dbReference type="ARBA" id="ARBA00022553"/>
    </source>
</evidence>
<dbReference type="SUPFAM" id="SSF46966">
    <property type="entry name" value="Spectrin repeat"/>
    <property type="match status" value="1"/>
</dbReference>
<evidence type="ECO:0000256" key="6">
    <source>
        <dbReference type="SAM" id="Phobius"/>
    </source>
</evidence>
<evidence type="ECO:0000256" key="1">
    <source>
        <dbReference type="ARBA" id="ARBA00004308"/>
    </source>
</evidence>
<feature type="compositionally biased region" description="Basic and acidic residues" evidence="5">
    <location>
        <begin position="694"/>
        <end position="720"/>
    </location>
</feature>
<feature type="compositionally biased region" description="Basic and acidic residues" evidence="5">
    <location>
        <begin position="1000"/>
        <end position="1012"/>
    </location>
</feature>
<dbReference type="CDD" id="cd00176">
    <property type="entry name" value="SPEC"/>
    <property type="match status" value="1"/>
</dbReference>
<feature type="region of interest" description="Disordered" evidence="5">
    <location>
        <begin position="1"/>
        <end position="61"/>
    </location>
</feature>
<dbReference type="PANTHER" id="PTHR14514">
    <property type="entry name" value="PKA ANCHORING PROTEIN"/>
    <property type="match status" value="1"/>
</dbReference>
<feature type="compositionally biased region" description="Low complexity" evidence="5">
    <location>
        <begin position="958"/>
        <end position="975"/>
    </location>
</feature>
<feature type="region of interest" description="Disordered" evidence="5">
    <location>
        <begin position="614"/>
        <end position="644"/>
    </location>
</feature>
<gene>
    <name evidence="8" type="primary">LOC116947743</name>
</gene>
<proteinExistence type="predicted"/>
<feature type="region of interest" description="Disordered" evidence="5">
    <location>
        <begin position="955"/>
        <end position="1023"/>
    </location>
</feature>
<feature type="compositionally biased region" description="Gly residues" evidence="5">
    <location>
        <begin position="10"/>
        <end position="20"/>
    </location>
</feature>
<feature type="compositionally biased region" description="Polar residues" evidence="5">
    <location>
        <begin position="22"/>
        <end position="42"/>
    </location>
</feature>